<keyword evidence="2 4" id="KW-0863">Zinc-finger</keyword>
<sequence length="320" mass="35938">MLRGGCKASERRRHLDDSLSWQQEQALSSSIYLLRQIGPTGFLLREEEPEKGNFRVQTPKRGARDENTCVEADGCLKQKDISAEDVCPICQEVLLDKRLPVTFCRFGCGNNAHIKCMKILASYQDTGSNSSMIKCPLCREGFAPLKVILEEFKNSNKLTTTSEKERLDKHLGIPCNNCQQLPIEGRCYKCTECVEYHLCQECFNSCCHLAHTFAFREKRNQRWRSADKRSDVVKYLDIKNEGEVNTEYLQETQGVLDQLKNLIALAAILPVMTLPHHFLEANSLQAPYPGTEATTTLLELAGLPVEGSSGVSVSAVLYAK</sequence>
<feature type="domain" description="RING-type" evidence="5">
    <location>
        <begin position="87"/>
        <end position="139"/>
    </location>
</feature>
<dbReference type="InterPro" id="IPR001841">
    <property type="entry name" value="Znf_RING"/>
</dbReference>
<protein>
    <submittedName>
        <fullName evidence="7">E3 ubiquitin-protein ligase Zswim2</fullName>
    </submittedName>
</protein>
<dbReference type="CDD" id="cd16494">
    <property type="entry name" value="RING-CH-C4HC3_ZSWM2"/>
    <property type="match status" value="1"/>
</dbReference>
<organism evidence="7 8">
    <name type="scientific">Microtus ochrogaster</name>
    <name type="common">Prairie vole</name>
    <dbReference type="NCBI Taxonomy" id="79684"/>
    <lineage>
        <taxon>Eukaryota</taxon>
        <taxon>Metazoa</taxon>
        <taxon>Chordata</taxon>
        <taxon>Craniata</taxon>
        <taxon>Vertebrata</taxon>
        <taxon>Euteleostomi</taxon>
        <taxon>Mammalia</taxon>
        <taxon>Eutheria</taxon>
        <taxon>Euarchontoglires</taxon>
        <taxon>Glires</taxon>
        <taxon>Rodentia</taxon>
        <taxon>Myomorpha</taxon>
        <taxon>Muroidea</taxon>
        <taxon>Cricetidae</taxon>
        <taxon>Arvicolinae</taxon>
        <taxon>Microtus</taxon>
    </lineage>
</organism>
<dbReference type="EMBL" id="JAATJU010023088">
    <property type="protein sequence ID" value="KAH0508817.1"/>
    <property type="molecule type" value="Genomic_DNA"/>
</dbReference>
<dbReference type="InterPro" id="IPR039903">
    <property type="entry name" value="Zswim2"/>
</dbReference>
<reference evidence="7" key="1">
    <citation type="submission" date="2020-03" db="EMBL/GenBank/DDBJ databases">
        <title>Studies in the Genomics of Life Span.</title>
        <authorList>
            <person name="Glass D."/>
        </authorList>
    </citation>
    <scope>NUCLEOTIDE SEQUENCE</scope>
    <source>
        <strain evidence="7">LTLLF</strain>
        <tissue evidence="7">Muscle</tissue>
    </source>
</reference>
<accession>A0A8J6GEF5</accession>
<gene>
    <name evidence="7" type="ORF">LTLLF_162010</name>
</gene>
<feature type="domain" description="ZZ-type" evidence="6">
    <location>
        <begin position="170"/>
        <end position="221"/>
    </location>
</feature>
<name>A0A8J6GEF5_MICOH</name>
<dbReference type="InterPro" id="IPR000433">
    <property type="entry name" value="Znf_ZZ"/>
</dbReference>
<dbReference type="SUPFAM" id="SSF57850">
    <property type="entry name" value="RING/U-box"/>
    <property type="match status" value="2"/>
</dbReference>
<dbReference type="Pfam" id="PF00569">
    <property type="entry name" value="ZZ"/>
    <property type="match status" value="1"/>
</dbReference>
<keyword evidence="3" id="KW-0862">Zinc</keyword>
<dbReference type="Proteomes" id="UP000710432">
    <property type="component" value="Unassembled WGS sequence"/>
</dbReference>
<evidence type="ECO:0000313" key="7">
    <source>
        <dbReference type="EMBL" id="KAH0508817.1"/>
    </source>
</evidence>
<dbReference type="Gene3D" id="3.30.60.90">
    <property type="match status" value="1"/>
</dbReference>
<dbReference type="SMART" id="SM00291">
    <property type="entry name" value="ZnF_ZZ"/>
    <property type="match status" value="1"/>
</dbReference>
<evidence type="ECO:0000259" key="6">
    <source>
        <dbReference type="PROSITE" id="PS50135"/>
    </source>
</evidence>
<evidence type="ECO:0000256" key="2">
    <source>
        <dbReference type="ARBA" id="ARBA00022771"/>
    </source>
</evidence>
<dbReference type="PROSITE" id="PS01357">
    <property type="entry name" value="ZF_ZZ_1"/>
    <property type="match status" value="1"/>
</dbReference>
<comment type="caution">
    <text evidence="7">The sequence shown here is derived from an EMBL/GenBank/DDBJ whole genome shotgun (WGS) entry which is preliminary data.</text>
</comment>
<dbReference type="PROSITE" id="PS50089">
    <property type="entry name" value="ZF_RING_2"/>
    <property type="match status" value="1"/>
</dbReference>
<proteinExistence type="predicted"/>
<dbReference type="PROSITE" id="PS50135">
    <property type="entry name" value="ZF_ZZ_2"/>
    <property type="match status" value="1"/>
</dbReference>
<dbReference type="PANTHER" id="PTHR21540">
    <property type="entry name" value="RING FINGER AND SWIM DOMAIN-CONTAINING PROTEIN 2"/>
    <property type="match status" value="1"/>
</dbReference>
<keyword evidence="1" id="KW-0479">Metal-binding</keyword>
<evidence type="ECO:0000259" key="5">
    <source>
        <dbReference type="PROSITE" id="PS50089"/>
    </source>
</evidence>
<dbReference type="GO" id="GO:0008270">
    <property type="term" value="F:zinc ion binding"/>
    <property type="evidence" value="ECO:0007669"/>
    <property type="project" value="UniProtKB-KW"/>
</dbReference>
<evidence type="ECO:0000256" key="4">
    <source>
        <dbReference type="PROSITE-ProRule" id="PRU00228"/>
    </source>
</evidence>
<dbReference type="GO" id="GO:0061630">
    <property type="term" value="F:ubiquitin protein ligase activity"/>
    <property type="evidence" value="ECO:0007669"/>
    <property type="project" value="InterPro"/>
</dbReference>
<dbReference type="AlphaFoldDB" id="A0A8J6GEF5"/>
<evidence type="ECO:0000256" key="1">
    <source>
        <dbReference type="ARBA" id="ARBA00022723"/>
    </source>
</evidence>
<dbReference type="PANTHER" id="PTHR21540:SF3">
    <property type="entry name" value="E3 UBIQUITIN-PROTEIN LIGASE ZSWIM2"/>
    <property type="match status" value="1"/>
</dbReference>
<dbReference type="InterPro" id="IPR043145">
    <property type="entry name" value="Znf_ZZ_sf"/>
</dbReference>
<evidence type="ECO:0000313" key="8">
    <source>
        <dbReference type="Proteomes" id="UP000710432"/>
    </source>
</evidence>
<evidence type="ECO:0000256" key="3">
    <source>
        <dbReference type="ARBA" id="ARBA00022833"/>
    </source>
</evidence>